<feature type="compositionally biased region" description="Polar residues" evidence="1">
    <location>
        <begin position="3919"/>
        <end position="3931"/>
    </location>
</feature>
<feature type="region of interest" description="Disordered" evidence="1">
    <location>
        <begin position="4356"/>
        <end position="4387"/>
    </location>
</feature>
<feature type="region of interest" description="Disordered" evidence="1">
    <location>
        <begin position="2816"/>
        <end position="2849"/>
    </location>
</feature>
<feature type="compositionally biased region" description="Polar residues" evidence="1">
    <location>
        <begin position="3349"/>
        <end position="3361"/>
    </location>
</feature>
<feature type="compositionally biased region" description="Polar residues" evidence="1">
    <location>
        <begin position="3976"/>
        <end position="3998"/>
    </location>
</feature>
<organism evidence="4 5">
    <name type="scientific">Volvox africanus</name>
    <dbReference type="NCBI Taxonomy" id="51714"/>
    <lineage>
        <taxon>Eukaryota</taxon>
        <taxon>Viridiplantae</taxon>
        <taxon>Chlorophyta</taxon>
        <taxon>core chlorophytes</taxon>
        <taxon>Chlorophyceae</taxon>
        <taxon>CS clade</taxon>
        <taxon>Chlamydomonadales</taxon>
        <taxon>Volvocaceae</taxon>
        <taxon>Volvox</taxon>
    </lineage>
</organism>
<feature type="region of interest" description="Disordered" evidence="1">
    <location>
        <begin position="4471"/>
        <end position="4537"/>
    </location>
</feature>
<sequence>MLALTRGFPCGAGLRVVLLCILLSLCSAQHIACGELLVQSLTNSCAAAVNSSLYGDAFQEYVGCIHARNSTQVPELDLLLSSTVQLPAAVLERFQKETSRAVRVTTWATNFLESISKVADWRQQLLLSYDAWILDSELLAGLALRNALAVPAPLLDPATFMEIQTAAQPQVRHYGISYRYLTAGLPVGSNTLVLYGNGEALRRLYNDYLMRQRLGMRAAMSTATATVSSEGSSGSQNSSYNNGSYSLPEEDSGLQLQLPPVWTWEQLIDAAAAVNGTDFNGDGVAEYGLCLETVPGCLAPALLQAVAASYLQTHGSNDGVLIDPVSMAWRLNSPGFRNALWTMQRLLSYAAPPSSSSEPSCRRLSVPFAEGRCAFTIHSLSHLKASYAWQGRNADAVRGTHVMMLPGSSRIDRGMYGIMEDCTRSLCPYSLPLYDWSSTGNITWARSLLSVLLQRGDGSGSASNAGRINVAPLVYGNAVGGINAGIPASSRAAAARLLALLASEDVQAILAEDLESGVWPFRRLRTDGSQGARAVLAAMTAAETTPSLSEQQQQPLGFLTPQQQLDLVDLEDRLWSHPNAAPALRVPGVETMWPHFDSAVAQLSPFSSWRPSLAPAANLPYADDELPEPPPPSVEAAVALLLRELPTALEAALPSAAQRQAEVRASLFYKQPVLVQQRGWGLAPAPPASKSHVGFVVGLSVGLGSVALLLVAFFAFRSRRTLRRLRGNSSSGGDSSNRRSTATYVVLNIQGLSEPGIPEAVREQALRLCHDVVKQLARRYNGTLVPLPQDELPPSQGDVEAQRSSGDGGTVDRIPGLRGAAAAALQAALAAELAASAGAQAAAAAGGIYGGGGGVDGYECNADSSAGAPLRPSYWAYESSYLSIASRDFEVPQPPRPSTDIAAALDCPLASAQLYGNAGVAAMASSVAPKPGLPTPYESPTIPIGSHQRCGGTAGINDYSGQLPPLIGVRTAVAPHGGVFHAMNSYPVPQSGANSPMPFDTGVVVSIDGTAPPQPSGSGSAPTSVRADEARGCFRHPIASTSDVGRSRVSGGTASARSLRIAGEVMRGSMESAADSVTSPVCIGVNTTTSGTAVAASHVAQFSRGEGSAFGGSAAAAIGSHLYRTTRQTVPAVTQPQRSSMHLQHSSTTQSALFMGTSRPSSGKEPLSVGHLSEMLVPLPTAAMSPSGGGGLTPGLQHGGGACLLGMASEQQLPQSPFVMYRSSSSEIPRPSYESDGHAAALGLHISTAVPAPPVLPTLPEGVADNCTGVDSCMEEANPANAAAVGTIATSSFHGGLRGCRKLGLGLGLPHANSTPAMPLLGRQHDLSPPRLRPMPHTSLMGCHSPAPSIMSPPHVSRAGGALAVAMATTKSAGGASAAPPRALRTRLALVFSGVQDAVCFCVHMQAMMTNCRWSPEVLDLPGCQPIAVRPRALGADNQPSRGGTGTLGDCGPASGGGGGGNFGRGAAADAGGANAGGGVMTASTQSSFIVSTAPSPFSPSGAVDRVKSLISGGMKGRSGRSLRQAPISPRFAIHSSGFPAPERSALSVSRFAAASVGPTCLSNAAAHFASRSLMPHAGGGFGSGVHTGYDPWAVGAASSAGCSGSDSAAVWVPPHFGNSFVNSGGGGAPMGPLPRSGAGPAISLHQCGSAANPGPHMQPRSPLGRPVRGGVAGQAHLGLFGWQPSFNATASLPLPKQLSPMFQAQLGTRITGGAAAAGTPLPMHCSQTVPAQPNSAVPDSAASDLISGGSGNGGGAKSTCAFERDGDGVTGTAAAAGLATAGTTPLAIGDSGAPGHVGGYSDRDTMNMVIGGLDSESDIENSDKNISVHRPSPHLVAEAETLRGNVNATCNDSNGPDNGRHNLSARMQLANEPLNVSGISAGYSCQTAPVTLEASPLPLPEEVQGKRRSSSVNLNIWQPPTASMSCMTAQNTQYGAPRPGQIPPAHVMEQHLHTAALESSSPVESAATLAMGSFDRSHLGPVVPALRHLPVAEANAPAAASFSLFRRPSSTSVVRLGGGGGSNAATAGGGDLPELSLRLAAEIGVEPTLEMPVFSPEVADVASSSCEAWINLALPSGGGPMAEATEDIATTPARLTTASIPGDDISIGRREIAAPVATGAASGLEPGSTAAAVSLASQGHCVGSGAAAGGASSGWFPYGTSLPQPNVCATAAPDAANAAVPSPSFPSLAWAGGGNPEPKSVGTHMLHMTPNLRLSLNGLMNGGDGDSCGGGTPNHLTSPSTSVSPVQLYMGTTTRAGGMLQPATPSATHDTSHASVPLPKIQMDEQLTSQYSAISTNLMRLRVMRMPAITQGSLYETALGSSGFGGAATRGINGLEESRSAAGDDMQRSGSPTLAGSPAPPRSGVRSFGEQVCMTFEPLSGLERSSTEKGVTVIFRGPRVVCGISTWQYGDEELTDAHVGRRAALDGGYDMAAGMEDERDMYDPMDTVLSGGAGMLSAMPHMVAGGVPDGLSSLPASTMLNQGVSPALALGGAEGSAEGGGHGVAAAGNPTTVMVDNDGDRGGDDVAGAFERDRLSYGPRSNPLFNSVGDIMRRESHGDVDDVGILAASTTAGATVGADEAVQQTLDGGAADGDLPEEFPATRVAEGRNRRVISPEALKTWQWRRMPAPLHRALAICESGQGGFVLLDGATYRASSQEALQEQCMILHMGEYFLPGVTPPLDLYLALDFAHLARLAHLRPLACAEQLSLGLPAAPVNAASICFSLVVGMQTLLAWNGEVAKAALGVLRDAVLPALLNYGGYLVEDVDGLLLTAFPNSRCALAWALECQDEARRLDWPDELLSHALGEPVYIDDELGPDMEDEDGTGQGSHGGHTSRLQNAGGRGGSGDAAGVYPRRHLVFRGLRIKSGLDCGDVLARVHATTGRMTYRGRVMNRAARIAGMATAGQVLCSRGLWDNSGLAVAPDLCQQALAVGESLGEVQLKGLSSKMEVINCIRILRSEMYPVAHEVAVDLPPMYPCQPGGPEYNDQALHIDTEGYVAENTSMDSGAGHDGDDGAGVIIGDGGEHGSAIKASPTVGMQAVPLGSDRRSSSNNVDSVAPVGAAAAVVGAAAAGAIGVMEKPAVLSSNYPVVAPAIAAAASAGEVKLLGQGAEPVAAAAANVDPSAAATDRSNRTSQTSFPKAQEAPRRQTLPMPRELGAKNNSTGTSASLAAALAAARIRRARQMHNNRFINSSGFGIAQGNGVVMAAALRAEDDEDDLADRLVAGYSSNGSIGGSGDSSDRGSDGCGGSPERRSVTVNGTTGVAALHGMLRRRRPTGATTAGQSGLASAVAFSSITPALGSTPSTAAAGAVAAGGVPKGHLATTAAANFRKALRAVKRSILDDSADASGSSNCSETSASDGDGRVGGGMLGSPSVASVAGADGGPRLRRPPPRRRSEVAKTSASAAATAVAGANASGVRLFNRLRSLAVGRGGVGRDHVGGTLDGFDGADRVEEIDTSFQPMPSANSEFFPSRNGSQMLPKARSSFRRAGNAQARFSPLQASALPPSGGGETSAISAATSGSDVNRVAAGRGGFARSSSRLGSNALVAEMSLASMTMRRNNPIGPVFSPAASTSMRGFRHTGISVDVTDGGGAGSTRSSRVSGLAIDVGDGIGGYGAGAVTVTSTAVSPSGLPTSSSSSMPPSPLQQLLPSVWAKSHSRASRKMGPCANMETIPYGIQEAEGEENEDGGKAADQLMSSGGVETPEAAAALGWPASLRRGSETRPCPAAACRASPSHLNTAPSLPSRIASFTSSLLQRAMSRKHGFPPVPVQLGRQPSGETGIRPYSGTSDWGEVPCRSGECPALFGDPSGRTLSSIRSGVQRRSEILTDEKPVGDDGGNGSAPLPPLLAPPLSSIEQQQTPAVGDKGCNGVTAATAVVMSQRPVPRFLSRIELLPKRSGPEHSAADGRDHKGRRPSDSLSGFSSRSPTASGRPLTAASTPPLPPPSGSPLLGRSSTGTSLSPKDGHPRPRSSEQQDQSPTSGASRGVSQLSSTTTPAALQAFSSRRSASVGLYSRTGSGRAQGGCGTIAAAAVAAPAGPHACDLSVGVGGASSRGGLFSSLHNFLGLTPQQGPATAATAGRTSPRASMIPSSTVLSTSGVAGPSAGGGSITSGRQGRRRSLLLHAACETPDGGGSCMGGLAPNGSRNQRRRSVIEVSGNVLILNAGTSYAAGGWPVEVESEVYGYVGSSTMLADQSYGGISGAAAAEVDTLYDGTYDFAGIVNRNASNGRLSAAFRHGASLACATPAAPSDTHVAPSSPLRHQSQRRMSILTGGRTGSSSGGSKPRTEASERTFSLRRQPSRKDSNSITADSSLRYPPPLSSALPSPTLVANAAGPSAVSSFHHKPRSRLPITNVGAAADSGNSGGGAASQTQQMIPSKGMQPEPSNVVNGLGRFVRGLSGIVSRTSSATRSGRQLRTGSSRQIFCNRILSTTTAAIAHNGDPPTAGMFVGCGREVGAQGPFHVCSAAEMPPKASRRIRSGTGDSSNSSDTSEKPSRAHTGISSVIRPVKSAGAISHDGSNRGEMGEPPMAVGGRRLVPEPTKSALQFASRVISVRSIQSASPSASAHGAAVGVVVGSSSEVATGANEGIISDGSSKPGTRFLDRVEGPPPHDAAAACQLFSPFLGEEGLDVGLDVDGAV</sequence>
<feature type="chain" id="PRO_5035165352" description="Guanylate cyclase domain-containing protein" evidence="3">
    <location>
        <begin position="29"/>
        <end position="4642"/>
    </location>
</feature>
<evidence type="ECO:0000256" key="1">
    <source>
        <dbReference type="SAM" id="MobiDB-lite"/>
    </source>
</evidence>
<feature type="compositionally biased region" description="Basic and acidic residues" evidence="1">
    <location>
        <begin position="3965"/>
        <end position="3975"/>
    </location>
</feature>
<gene>
    <name evidence="4" type="ORF">Vafri_19458</name>
</gene>
<feature type="region of interest" description="Disordered" evidence="1">
    <location>
        <begin position="3123"/>
        <end position="3166"/>
    </location>
</feature>
<keyword evidence="2" id="KW-0472">Membrane</keyword>
<protein>
    <recommendedName>
        <fullName evidence="6">Guanylate cyclase domain-containing protein</fullName>
    </recommendedName>
</protein>
<feature type="region of interest" description="Disordered" evidence="1">
    <location>
        <begin position="4248"/>
        <end position="4267"/>
    </location>
</feature>
<feature type="region of interest" description="Disordered" evidence="1">
    <location>
        <begin position="3893"/>
        <end position="3998"/>
    </location>
</feature>
<dbReference type="InterPro" id="IPR050697">
    <property type="entry name" value="Adenylyl/Guanylyl_Cyclase_3/4"/>
</dbReference>
<feature type="region of interest" description="Disordered" evidence="1">
    <location>
        <begin position="226"/>
        <end position="248"/>
    </location>
</feature>
<feature type="region of interest" description="Disordered" evidence="1">
    <location>
        <begin position="3228"/>
        <end position="3258"/>
    </location>
</feature>
<accession>A0A8J4FCW2</accession>
<feature type="region of interest" description="Disordered" evidence="1">
    <location>
        <begin position="2339"/>
        <end position="2367"/>
    </location>
</feature>
<dbReference type="SUPFAM" id="SSF53850">
    <property type="entry name" value="Periplasmic binding protein-like II"/>
    <property type="match status" value="1"/>
</dbReference>
<feature type="compositionally biased region" description="Low complexity" evidence="1">
    <location>
        <begin position="4482"/>
        <end position="4492"/>
    </location>
</feature>
<feature type="compositionally biased region" description="Low complexity" evidence="1">
    <location>
        <begin position="3950"/>
        <end position="3964"/>
    </location>
</feature>
<evidence type="ECO:0000256" key="3">
    <source>
        <dbReference type="SAM" id="SignalP"/>
    </source>
</evidence>
<feature type="region of interest" description="Disordered" evidence="1">
    <location>
        <begin position="3813"/>
        <end position="3852"/>
    </location>
</feature>
<feature type="compositionally biased region" description="Low complexity" evidence="1">
    <location>
        <begin position="226"/>
        <end position="246"/>
    </location>
</feature>
<dbReference type="Gene3D" id="3.40.190.10">
    <property type="entry name" value="Periplasmic binding protein-like II"/>
    <property type="match status" value="1"/>
</dbReference>
<feature type="region of interest" description="Disordered" evidence="1">
    <location>
        <begin position="3765"/>
        <end position="3791"/>
    </location>
</feature>
<feature type="signal peptide" evidence="3">
    <location>
        <begin position="1"/>
        <end position="28"/>
    </location>
</feature>
<evidence type="ECO:0000256" key="2">
    <source>
        <dbReference type="SAM" id="Phobius"/>
    </source>
</evidence>
<name>A0A8J4FCW2_9CHLO</name>
<dbReference type="Gene3D" id="3.30.70.1230">
    <property type="entry name" value="Nucleotide cyclase"/>
    <property type="match status" value="1"/>
</dbReference>
<feature type="transmembrane region" description="Helical" evidence="2">
    <location>
        <begin position="693"/>
        <end position="716"/>
    </location>
</feature>
<evidence type="ECO:0000313" key="4">
    <source>
        <dbReference type="EMBL" id="GIL65763.1"/>
    </source>
</evidence>
<dbReference type="Proteomes" id="UP000747399">
    <property type="component" value="Unassembled WGS sequence"/>
</dbReference>
<proteinExistence type="predicted"/>
<feature type="compositionally biased region" description="Basic and acidic residues" evidence="1">
    <location>
        <begin position="3824"/>
        <end position="3836"/>
    </location>
</feature>
<dbReference type="SUPFAM" id="SSF55073">
    <property type="entry name" value="Nucleotide cyclase"/>
    <property type="match status" value="2"/>
</dbReference>
<feature type="compositionally biased region" description="Acidic residues" evidence="1">
    <location>
        <begin position="2816"/>
        <end position="2825"/>
    </location>
</feature>
<feature type="region of interest" description="Disordered" evidence="1">
    <location>
        <begin position="4095"/>
        <end position="4116"/>
    </location>
</feature>
<keyword evidence="2" id="KW-1133">Transmembrane helix</keyword>
<evidence type="ECO:0000313" key="5">
    <source>
        <dbReference type="Proteomes" id="UP000747399"/>
    </source>
</evidence>
<feature type="region of interest" description="Disordered" evidence="1">
    <location>
        <begin position="3346"/>
        <end position="3407"/>
    </location>
</feature>
<evidence type="ECO:0008006" key="6">
    <source>
        <dbReference type="Google" id="ProtNLM"/>
    </source>
</evidence>
<keyword evidence="5" id="KW-1185">Reference proteome</keyword>
<comment type="caution">
    <text evidence="4">The sequence shown here is derived from an EMBL/GenBank/DDBJ whole genome shotgun (WGS) entry which is preliminary data.</text>
</comment>
<dbReference type="InterPro" id="IPR029787">
    <property type="entry name" value="Nucleotide_cyclase"/>
</dbReference>
<keyword evidence="3" id="KW-0732">Signal</keyword>
<keyword evidence="2" id="KW-0812">Transmembrane</keyword>
<feature type="region of interest" description="Disordered" evidence="1">
    <location>
        <begin position="4273"/>
        <end position="4323"/>
    </location>
</feature>
<feature type="region of interest" description="Disordered" evidence="1">
    <location>
        <begin position="785"/>
        <end position="812"/>
    </location>
</feature>
<dbReference type="EMBL" id="BNCO01000078">
    <property type="protein sequence ID" value="GIL65763.1"/>
    <property type="molecule type" value="Genomic_DNA"/>
</dbReference>
<dbReference type="PANTHER" id="PTHR43081">
    <property type="entry name" value="ADENYLATE CYCLASE, TERMINAL-DIFFERENTIATION SPECIFIC-RELATED"/>
    <property type="match status" value="1"/>
</dbReference>
<reference evidence="4" key="1">
    <citation type="journal article" date="2021" name="Proc. Natl. Acad. Sci. U.S.A.">
        <title>Three genomes in the algal genus Volvox reveal the fate of a haploid sex-determining region after a transition to homothallism.</title>
        <authorList>
            <person name="Yamamoto K."/>
            <person name="Hamaji T."/>
            <person name="Kawai-Toyooka H."/>
            <person name="Matsuzaki R."/>
            <person name="Takahashi F."/>
            <person name="Nishimura Y."/>
            <person name="Kawachi M."/>
            <person name="Noguchi H."/>
            <person name="Minakuchi Y."/>
            <person name="Umen J.G."/>
            <person name="Toyoda A."/>
            <person name="Nozaki H."/>
        </authorList>
    </citation>
    <scope>NUCLEOTIDE SEQUENCE</scope>
    <source>
        <strain evidence="4">NIES-3780</strain>
    </source>
</reference>
<dbReference type="PANTHER" id="PTHR43081:SF1">
    <property type="entry name" value="ADENYLATE CYCLASE, TERMINAL-DIFFERENTIATION SPECIFIC"/>
    <property type="match status" value="1"/>
</dbReference>
<feature type="compositionally biased region" description="Basic and acidic residues" evidence="1">
    <location>
        <begin position="3895"/>
        <end position="3911"/>
    </location>
</feature>